<dbReference type="EMBL" id="BONH01000009">
    <property type="protein sequence ID" value="GIF97740.1"/>
    <property type="molecule type" value="Genomic_DNA"/>
</dbReference>
<dbReference type="Proteomes" id="UP000659904">
    <property type="component" value="Unassembled WGS sequence"/>
</dbReference>
<dbReference type="AlphaFoldDB" id="A0A8J3KIL3"/>
<keyword evidence="1" id="KW-0732">Signal</keyword>
<gene>
    <name evidence="2" type="ORF">Cci01nite_28340</name>
</gene>
<evidence type="ECO:0000313" key="2">
    <source>
        <dbReference type="EMBL" id="GIF97740.1"/>
    </source>
</evidence>
<sequence>MQRHLRTALATLLLVVAALFATPSSAQAACWNHGCNGYYHDQVGCTDAYRKSPILRGWLGSQTEWWLEIKYSPSCGAAFAYLHNHTEYTGNEFRTECRAQVWTQDINTGAPYGGYYTEPVETPVYNFAYTRMSADAGAYAKAYANVVCNIVDHGVSSGWVYAVDPIRED</sequence>
<keyword evidence="3" id="KW-1185">Reference proteome</keyword>
<comment type="caution">
    <text evidence="2">The sequence shown here is derived from an EMBL/GenBank/DDBJ whole genome shotgun (WGS) entry which is preliminary data.</text>
</comment>
<accession>A0A8J3KIL3</accession>
<feature type="signal peptide" evidence="1">
    <location>
        <begin position="1"/>
        <end position="28"/>
    </location>
</feature>
<protein>
    <recommendedName>
        <fullName evidence="4">DUF2690 domain-containing protein</fullName>
    </recommendedName>
</protein>
<evidence type="ECO:0008006" key="4">
    <source>
        <dbReference type="Google" id="ProtNLM"/>
    </source>
</evidence>
<dbReference type="RefSeq" id="WP_147432691.1">
    <property type="nucleotide sequence ID" value="NZ_BONH01000009.1"/>
</dbReference>
<proteinExistence type="predicted"/>
<name>A0A8J3KIL3_9ACTN</name>
<feature type="chain" id="PRO_5035231760" description="DUF2690 domain-containing protein" evidence="1">
    <location>
        <begin position="29"/>
        <end position="169"/>
    </location>
</feature>
<reference evidence="2 3" key="1">
    <citation type="submission" date="2021-01" db="EMBL/GenBank/DDBJ databases">
        <title>Whole genome shotgun sequence of Catellatospora citrea NBRC 14495.</title>
        <authorList>
            <person name="Komaki H."/>
            <person name="Tamura T."/>
        </authorList>
    </citation>
    <scope>NUCLEOTIDE SEQUENCE [LARGE SCALE GENOMIC DNA]</scope>
    <source>
        <strain evidence="2 3">NBRC 14495</strain>
    </source>
</reference>
<evidence type="ECO:0000256" key="1">
    <source>
        <dbReference type="SAM" id="SignalP"/>
    </source>
</evidence>
<organism evidence="2 3">
    <name type="scientific">Catellatospora citrea</name>
    <dbReference type="NCBI Taxonomy" id="53366"/>
    <lineage>
        <taxon>Bacteria</taxon>
        <taxon>Bacillati</taxon>
        <taxon>Actinomycetota</taxon>
        <taxon>Actinomycetes</taxon>
        <taxon>Micromonosporales</taxon>
        <taxon>Micromonosporaceae</taxon>
        <taxon>Catellatospora</taxon>
    </lineage>
</organism>
<evidence type="ECO:0000313" key="3">
    <source>
        <dbReference type="Proteomes" id="UP000659904"/>
    </source>
</evidence>